<name>A0A3B3R5J9_9TELE</name>
<dbReference type="InterPro" id="IPR013126">
    <property type="entry name" value="Hsp_70_fam"/>
</dbReference>
<organism evidence="5 6">
    <name type="scientific">Paramormyrops kingsleyae</name>
    <dbReference type="NCBI Taxonomy" id="1676925"/>
    <lineage>
        <taxon>Eukaryota</taxon>
        <taxon>Metazoa</taxon>
        <taxon>Chordata</taxon>
        <taxon>Craniata</taxon>
        <taxon>Vertebrata</taxon>
        <taxon>Euteleostomi</taxon>
        <taxon>Actinopterygii</taxon>
        <taxon>Neopterygii</taxon>
        <taxon>Teleostei</taxon>
        <taxon>Osteoglossocephala</taxon>
        <taxon>Osteoglossomorpha</taxon>
        <taxon>Osteoglossiformes</taxon>
        <taxon>Mormyridae</taxon>
        <taxon>Paramormyrops</taxon>
    </lineage>
</organism>
<dbReference type="GO" id="GO:0005524">
    <property type="term" value="F:ATP binding"/>
    <property type="evidence" value="ECO:0007669"/>
    <property type="project" value="UniProtKB-KW"/>
</dbReference>
<keyword evidence="3" id="KW-0067">ATP-binding</keyword>
<evidence type="ECO:0000256" key="3">
    <source>
        <dbReference type="ARBA" id="ARBA00022840"/>
    </source>
</evidence>
<feature type="compositionally biased region" description="Basic and acidic residues" evidence="4">
    <location>
        <begin position="177"/>
        <end position="193"/>
    </location>
</feature>
<dbReference type="SUPFAM" id="SSF100934">
    <property type="entry name" value="Heat shock protein 70kD (HSP70), C-terminal subdomain"/>
    <property type="match status" value="2"/>
</dbReference>
<dbReference type="GO" id="GO:0005829">
    <property type="term" value="C:cytosol"/>
    <property type="evidence" value="ECO:0007669"/>
    <property type="project" value="TreeGrafter"/>
</dbReference>
<proteinExistence type="inferred from homology"/>
<dbReference type="InterPro" id="IPR029048">
    <property type="entry name" value="HSP70_C_sf"/>
</dbReference>
<comment type="similarity">
    <text evidence="1">Belongs to the heat shock protein 70 family.</text>
</comment>
<accession>A0A3B3R5J9</accession>
<sequence length="233" mass="27339">MILQDQHEKERNNAKNAVEEHVYYYRHKLEGPFRKFLSALLTLTEDWLYDEGEDQDKQVYMDKLAEIQKLGTPVQERYEEAEQRPKLFEELTSKTQSYVKIIEDYRNGDDNYTHIDTQDMEKVSKCVKETQEWLANMKNTQDKLSYDQDPVVRSSEIHAKLQELESACEPVVTKPKPRVESPVDESKQMKPEEDSPAQTTWENGTFSTEVEDVTLKQEGLQKIEKPNLSMELD</sequence>
<dbReference type="Ensembl" id="ENSPKIT00000037602.1">
    <property type="protein sequence ID" value="ENSPKIP00000013185.1"/>
    <property type="gene ID" value="ENSPKIG00000000711.1"/>
</dbReference>
<evidence type="ECO:0000256" key="1">
    <source>
        <dbReference type="ARBA" id="ARBA00007381"/>
    </source>
</evidence>
<protein>
    <submittedName>
        <fullName evidence="5">Uncharacterized protein</fullName>
    </submittedName>
</protein>
<reference evidence="5" key="1">
    <citation type="submission" date="2025-08" db="UniProtKB">
        <authorList>
            <consortium name="Ensembl"/>
        </authorList>
    </citation>
    <scope>IDENTIFICATION</scope>
</reference>
<keyword evidence="6" id="KW-1185">Reference proteome</keyword>
<evidence type="ECO:0000256" key="2">
    <source>
        <dbReference type="ARBA" id="ARBA00022741"/>
    </source>
</evidence>
<dbReference type="PANTHER" id="PTHR45639:SF2">
    <property type="entry name" value="HEAT SHOCK PROTEIN 105 KDA"/>
    <property type="match status" value="1"/>
</dbReference>
<dbReference type="GO" id="GO:0005634">
    <property type="term" value="C:nucleus"/>
    <property type="evidence" value="ECO:0007669"/>
    <property type="project" value="TreeGrafter"/>
</dbReference>
<dbReference type="FunFam" id="1.20.1270.10:FF:000002">
    <property type="entry name" value="Heat shock 70 kDa protein 4"/>
    <property type="match status" value="1"/>
</dbReference>
<dbReference type="Gene3D" id="1.20.1270.10">
    <property type="match status" value="2"/>
</dbReference>
<evidence type="ECO:0000256" key="4">
    <source>
        <dbReference type="SAM" id="MobiDB-lite"/>
    </source>
</evidence>
<dbReference type="AlphaFoldDB" id="A0A3B3R5J9"/>
<dbReference type="GeneTree" id="ENSGT00940000159635"/>
<reference evidence="5" key="2">
    <citation type="submission" date="2025-09" db="UniProtKB">
        <authorList>
            <consortium name="Ensembl"/>
        </authorList>
    </citation>
    <scope>IDENTIFICATION</scope>
</reference>
<dbReference type="GO" id="GO:0140662">
    <property type="term" value="F:ATP-dependent protein folding chaperone"/>
    <property type="evidence" value="ECO:0007669"/>
    <property type="project" value="InterPro"/>
</dbReference>
<dbReference type="Proteomes" id="UP000261540">
    <property type="component" value="Unplaced"/>
</dbReference>
<feature type="region of interest" description="Disordered" evidence="4">
    <location>
        <begin position="170"/>
        <end position="213"/>
    </location>
</feature>
<feature type="compositionally biased region" description="Polar residues" evidence="4">
    <location>
        <begin position="196"/>
        <end position="208"/>
    </location>
</feature>
<dbReference type="PANTHER" id="PTHR45639">
    <property type="entry name" value="HSC70CB, ISOFORM G-RELATED"/>
    <property type="match status" value="1"/>
</dbReference>
<evidence type="ECO:0000313" key="6">
    <source>
        <dbReference type="Proteomes" id="UP000261540"/>
    </source>
</evidence>
<evidence type="ECO:0000313" key="5">
    <source>
        <dbReference type="Ensembl" id="ENSPKIP00000013185.1"/>
    </source>
</evidence>
<keyword evidence="2" id="KW-0547">Nucleotide-binding</keyword>
<dbReference type="STRING" id="1676925.ENSPKIP00000013185"/>